<dbReference type="PANTHER" id="PTHR40076">
    <property type="entry name" value="MEMBRANE PROTEIN-RELATED"/>
    <property type="match status" value="1"/>
</dbReference>
<feature type="compositionally biased region" description="Gly residues" evidence="1">
    <location>
        <begin position="88"/>
        <end position="119"/>
    </location>
</feature>
<dbReference type="InterPro" id="IPR010380">
    <property type="entry name" value="DUF975"/>
</dbReference>
<dbReference type="EMBL" id="BAHC01000180">
    <property type="protein sequence ID" value="GAB92465.1"/>
    <property type="molecule type" value="Genomic_DNA"/>
</dbReference>
<organism evidence="3 4">
    <name type="scientific">Gordonia rhizosphera NBRC 16068</name>
    <dbReference type="NCBI Taxonomy" id="1108045"/>
    <lineage>
        <taxon>Bacteria</taxon>
        <taxon>Bacillati</taxon>
        <taxon>Actinomycetota</taxon>
        <taxon>Actinomycetes</taxon>
        <taxon>Mycobacteriales</taxon>
        <taxon>Gordoniaceae</taxon>
        <taxon>Gordonia</taxon>
    </lineage>
</organism>
<sequence length="373" mass="37711">MVFRILPAMTTPPDPNNPDSDSAAGGTSGQTPDPNASGGYPPPSGPPPSTPPPSSPPPGSYPPPGSTPPPPPGSGYPPPGGYPPPAGGPSGGYGSQQGGYGAPQGGYGTPQGGYGTPGGYGAPQGGYGAPQGGYGAPGYPPAGYGAPAQPEFSVGAAISYAWNRYKENPLPWILVILVGGVVTSAINWIGSALSGSDGGWAISTIFSIIAAVVGWIFQGAYARGALDEVSGTKPDFGAFFRIPFGPVILTALLVAIGTVIGFILLIIPGIIFAFLAYWSITFVVDRNLDPIEGIKSSFSVISKNVGPLLLLALANIGLLILGALLCLVGLLVTFPLTVMSSVYAYRFFTGGQIVPVGLVAPTAPPPYPPTQQY</sequence>
<evidence type="ECO:0000256" key="1">
    <source>
        <dbReference type="SAM" id="MobiDB-lite"/>
    </source>
</evidence>
<evidence type="ECO:0000256" key="2">
    <source>
        <dbReference type="SAM" id="Phobius"/>
    </source>
</evidence>
<accession>K6VZX5</accession>
<feature type="transmembrane region" description="Helical" evidence="2">
    <location>
        <begin position="199"/>
        <end position="217"/>
    </location>
</feature>
<keyword evidence="2" id="KW-1133">Transmembrane helix</keyword>
<evidence type="ECO:0000313" key="4">
    <source>
        <dbReference type="Proteomes" id="UP000008363"/>
    </source>
</evidence>
<dbReference type="Proteomes" id="UP000008363">
    <property type="component" value="Unassembled WGS sequence"/>
</dbReference>
<feature type="transmembrane region" description="Helical" evidence="2">
    <location>
        <begin position="172"/>
        <end position="193"/>
    </location>
</feature>
<dbReference type="eggNOG" id="COG5473">
    <property type="taxonomic scope" value="Bacteria"/>
</dbReference>
<feature type="compositionally biased region" description="Pro residues" evidence="1">
    <location>
        <begin position="40"/>
        <end position="87"/>
    </location>
</feature>
<keyword evidence="4" id="KW-1185">Reference proteome</keyword>
<feature type="transmembrane region" description="Helical" evidence="2">
    <location>
        <begin position="305"/>
        <end position="332"/>
    </location>
</feature>
<feature type="transmembrane region" description="Helical" evidence="2">
    <location>
        <begin position="262"/>
        <end position="284"/>
    </location>
</feature>
<dbReference type="AlphaFoldDB" id="K6VZX5"/>
<dbReference type="STRING" id="1108045.GORHZ_180_00240"/>
<keyword evidence="2" id="KW-0472">Membrane</keyword>
<dbReference type="PANTHER" id="PTHR40076:SF1">
    <property type="entry name" value="MEMBRANE PROTEIN"/>
    <property type="match status" value="1"/>
</dbReference>
<evidence type="ECO:0000313" key="3">
    <source>
        <dbReference type="EMBL" id="GAB92465.1"/>
    </source>
</evidence>
<feature type="transmembrane region" description="Helical" evidence="2">
    <location>
        <begin position="238"/>
        <end position="256"/>
    </location>
</feature>
<protein>
    <submittedName>
        <fullName evidence="3">Uncharacterized protein</fullName>
    </submittedName>
</protein>
<feature type="region of interest" description="Disordered" evidence="1">
    <location>
        <begin position="1"/>
        <end position="119"/>
    </location>
</feature>
<proteinExistence type="predicted"/>
<comment type="caution">
    <text evidence="3">The sequence shown here is derived from an EMBL/GenBank/DDBJ whole genome shotgun (WGS) entry which is preliminary data.</text>
</comment>
<gene>
    <name evidence="3" type="ORF">GORHZ_180_00240</name>
</gene>
<name>K6VZX5_9ACTN</name>
<reference evidence="3 4" key="1">
    <citation type="submission" date="2012-08" db="EMBL/GenBank/DDBJ databases">
        <title>Whole genome shotgun sequence of Gordonia rhizosphera NBRC 16068.</title>
        <authorList>
            <person name="Takarada H."/>
            <person name="Isaki S."/>
            <person name="Hosoyama A."/>
            <person name="Tsuchikane K."/>
            <person name="Katsumata H."/>
            <person name="Baba S."/>
            <person name="Ohji S."/>
            <person name="Yamazaki S."/>
            <person name="Fujita N."/>
        </authorList>
    </citation>
    <scope>NUCLEOTIDE SEQUENCE [LARGE SCALE GENOMIC DNA]</scope>
    <source>
        <strain evidence="3 4">NBRC 16068</strain>
    </source>
</reference>
<keyword evidence="2" id="KW-0812">Transmembrane</keyword>